<reference evidence="7 8" key="1">
    <citation type="journal article" date="2015" name="Stand. Genomic Sci.">
        <title>Genomic Encyclopedia of Bacterial and Archaeal Type Strains, Phase III: the genomes of soil and plant-associated and newly described type strains.</title>
        <authorList>
            <person name="Whitman W.B."/>
            <person name="Woyke T."/>
            <person name="Klenk H.P."/>
            <person name="Zhou Y."/>
            <person name="Lilburn T.G."/>
            <person name="Beck B.J."/>
            <person name="De Vos P."/>
            <person name="Vandamme P."/>
            <person name="Eisen J.A."/>
            <person name="Garrity G."/>
            <person name="Hugenholtz P."/>
            <person name="Kyrpides N.C."/>
        </authorList>
    </citation>
    <scope>NUCLEOTIDE SEQUENCE [LARGE SCALE GENOMIC DNA]</scope>
    <source>
        <strain evidence="7 8">RF6</strain>
    </source>
</reference>
<dbReference type="PRINTS" id="PR00039">
    <property type="entry name" value="HTHLYSR"/>
</dbReference>
<name>A0A4Q7U2D4_9MICO</name>
<dbReference type="PANTHER" id="PTHR30346:SF28">
    <property type="entry name" value="HTH-TYPE TRANSCRIPTIONAL REGULATOR CYNR"/>
    <property type="match status" value="1"/>
</dbReference>
<comment type="caution">
    <text evidence="7">The sequence shown here is derived from an EMBL/GenBank/DDBJ whole genome shotgun (WGS) entry which is preliminary data.</text>
</comment>
<sequence>MELRTLRYFVAVVEAGSLTAAAAQLRLSQPSLSVAISRLETDVGVPLLTRSPRGVEPTAAGRFLLDASSRVLGDVAEITATLGRFGAGLAGTISLAAVPVLMWARVPRLLREFAAVAPDVEVRPVDPPPWAAIELLQQGRVDLAAILVADPRRFSRRHRDEFDILDWGEVPLVAVLPPDHGAATDSGGGVRPGCAPPRSDAPGGIGVPESEPPQRTASPPAVSLRDFDGATVVLPHRTAAVPSLPEAVEATFRQYGVEPGAVRSVETIQSGMPLIEAGLAWGLLPDPDRASLARFNVSVRPVTPAPKPLRALVLMRRGAATDPTLRRLLERIESDPVNRV</sequence>
<dbReference type="InterPro" id="IPR005119">
    <property type="entry name" value="LysR_subst-bd"/>
</dbReference>
<protein>
    <submittedName>
        <fullName evidence="7">DNA-binding transcriptional LysR family regulator</fullName>
    </submittedName>
</protein>
<proteinExistence type="inferred from homology"/>
<dbReference type="GO" id="GO:0032993">
    <property type="term" value="C:protein-DNA complex"/>
    <property type="evidence" value="ECO:0007669"/>
    <property type="project" value="TreeGrafter"/>
</dbReference>
<evidence type="ECO:0000256" key="2">
    <source>
        <dbReference type="ARBA" id="ARBA00023015"/>
    </source>
</evidence>
<dbReference type="OrthoDB" id="9789529at2"/>
<organism evidence="7 8">
    <name type="scientific">Leucobacter luti</name>
    <dbReference type="NCBI Taxonomy" id="340320"/>
    <lineage>
        <taxon>Bacteria</taxon>
        <taxon>Bacillati</taxon>
        <taxon>Actinomycetota</taxon>
        <taxon>Actinomycetes</taxon>
        <taxon>Micrococcales</taxon>
        <taxon>Microbacteriaceae</taxon>
        <taxon>Leucobacter</taxon>
    </lineage>
</organism>
<evidence type="ECO:0000256" key="1">
    <source>
        <dbReference type="ARBA" id="ARBA00009437"/>
    </source>
</evidence>
<dbReference type="SUPFAM" id="SSF53850">
    <property type="entry name" value="Periplasmic binding protein-like II"/>
    <property type="match status" value="1"/>
</dbReference>
<dbReference type="Gene3D" id="3.40.190.10">
    <property type="entry name" value="Periplasmic binding protein-like II"/>
    <property type="match status" value="3"/>
</dbReference>
<evidence type="ECO:0000259" key="6">
    <source>
        <dbReference type="PROSITE" id="PS50931"/>
    </source>
</evidence>
<dbReference type="PROSITE" id="PS50931">
    <property type="entry name" value="HTH_LYSR"/>
    <property type="match status" value="1"/>
</dbReference>
<dbReference type="FunFam" id="1.10.10.10:FF:000001">
    <property type="entry name" value="LysR family transcriptional regulator"/>
    <property type="match status" value="1"/>
</dbReference>
<feature type="region of interest" description="Disordered" evidence="5">
    <location>
        <begin position="178"/>
        <end position="221"/>
    </location>
</feature>
<dbReference type="Pfam" id="PF00126">
    <property type="entry name" value="HTH_1"/>
    <property type="match status" value="1"/>
</dbReference>
<dbReference type="PANTHER" id="PTHR30346">
    <property type="entry name" value="TRANSCRIPTIONAL DUAL REGULATOR HCAR-RELATED"/>
    <property type="match status" value="1"/>
</dbReference>
<feature type="domain" description="HTH lysR-type" evidence="6">
    <location>
        <begin position="1"/>
        <end position="58"/>
    </location>
</feature>
<gene>
    <name evidence="7" type="ORF">EV139_0947</name>
</gene>
<dbReference type="Pfam" id="PF03466">
    <property type="entry name" value="LysR_substrate"/>
    <property type="match status" value="2"/>
</dbReference>
<dbReference type="CDD" id="cd05466">
    <property type="entry name" value="PBP2_LTTR_substrate"/>
    <property type="match status" value="1"/>
</dbReference>
<evidence type="ECO:0000256" key="5">
    <source>
        <dbReference type="SAM" id="MobiDB-lite"/>
    </source>
</evidence>
<evidence type="ECO:0000313" key="8">
    <source>
        <dbReference type="Proteomes" id="UP000291832"/>
    </source>
</evidence>
<dbReference type="InterPro" id="IPR036390">
    <property type="entry name" value="WH_DNA-bd_sf"/>
</dbReference>
<evidence type="ECO:0000256" key="3">
    <source>
        <dbReference type="ARBA" id="ARBA00023125"/>
    </source>
</evidence>
<dbReference type="InterPro" id="IPR000847">
    <property type="entry name" value="LysR_HTH_N"/>
</dbReference>
<keyword evidence="4" id="KW-0804">Transcription</keyword>
<dbReference type="GO" id="GO:0003677">
    <property type="term" value="F:DNA binding"/>
    <property type="evidence" value="ECO:0007669"/>
    <property type="project" value="UniProtKB-KW"/>
</dbReference>
<dbReference type="RefSeq" id="WP_130453159.1">
    <property type="nucleotide sequence ID" value="NZ_QYAG01000001.1"/>
</dbReference>
<dbReference type="InterPro" id="IPR036388">
    <property type="entry name" value="WH-like_DNA-bd_sf"/>
</dbReference>
<comment type="similarity">
    <text evidence="1">Belongs to the LysR transcriptional regulatory family.</text>
</comment>
<evidence type="ECO:0000256" key="4">
    <source>
        <dbReference type="ARBA" id="ARBA00023163"/>
    </source>
</evidence>
<dbReference type="GO" id="GO:0003700">
    <property type="term" value="F:DNA-binding transcription factor activity"/>
    <property type="evidence" value="ECO:0007669"/>
    <property type="project" value="InterPro"/>
</dbReference>
<keyword evidence="2" id="KW-0805">Transcription regulation</keyword>
<dbReference type="EMBL" id="SHKI01000003">
    <property type="protein sequence ID" value="RZT66820.1"/>
    <property type="molecule type" value="Genomic_DNA"/>
</dbReference>
<keyword evidence="8" id="KW-1185">Reference proteome</keyword>
<keyword evidence="3 7" id="KW-0238">DNA-binding</keyword>
<dbReference type="Gene3D" id="1.10.10.10">
    <property type="entry name" value="Winged helix-like DNA-binding domain superfamily/Winged helix DNA-binding domain"/>
    <property type="match status" value="1"/>
</dbReference>
<evidence type="ECO:0000313" key="7">
    <source>
        <dbReference type="EMBL" id="RZT66820.1"/>
    </source>
</evidence>
<dbReference type="Proteomes" id="UP000291832">
    <property type="component" value="Unassembled WGS sequence"/>
</dbReference>
<accession>A0A4Q7U2D4</accession>
<dbReference type="AlphaFoldDB" id="A0A4Q7U2D4"/>
<dbReference type="SUPFAM" id="SSF46785">
    <property type="entry name" value="Winged helix' DNA-binding domain"/>
    <property type="match status" value="1"/>
</dbReference>